<dbReference type="AlphaFoldDB" id="A0A5R8ZS16"/>
<reference evidence="4 5" key="1">
    <citation type="submission" date="2019-05" db="EMBL/GenBank/DDBJ databases">
        <authorList>
            <person name="Moore K."/>
            <person name="O'Neill P."/>
            <person name="Farbos A."/>
            <person name="Studholme D.J."/>
        </authorList>
    </citation>
    <scope>NUCLEOTIDE SEQUENCE [LARGE SCALE GENOMIC DNA]</scope>
    <source>
        <strain evidence="4 5">DSM 9128</strain>
    </source>
</reference>
<evidence type="ECO:0000259" key="3">
    <source>
        <dbReference type="Pfam" id="PF00296"/>
    </source>
</evidence>
<name>A0A5R8ZS16_PSENT</name>
<keyword evidence="1" id="KW-0560">Oxidoreductase</keyword>
<evidence type="ECO:0000313" key="5">
    <source>
        <dbReference type="Proteomes" id="UP000307510"/>
    </source>
</evidence>
<dbReference type="PANTHER" id="PTHR30137">
    <property type="entry name" value="LUCIFERASE-LIKE MONOOXYGENASE"/>
    <property type="match status" value="1"/>
</dbReference>
<gene>
    <name evidence="4" type="ORF">FEA48_29865</name>
</gene>
<reference evidence="5" key="2">
    <citation type="submission" date="2019-06" db="EMBL/GenBank/DDBJ databases">
        <title>AzeR, a transcriptional regulator that responds to azelaic acid in Pseudomonas nitroreducens.</title>
        <authorList>
            <person name="Bez C."/>
            <person name="Javvadi S.G."/>
            <person name="Bertani I."/>
            <person name="Devescovi G."/>
            <person name="Studholme D.J."/>
            <person name="Geller A."/>
            <person name="Levy A."/>
            <person name="Venturi V."/>
        </authorList>
    </citation>
    <scope>NUCLEOTIDE SEQUENCE [LARGE SCALE GENOMIC DNA]</scope>
    <source>
        <strain evidence="5">DSM 9128</strain>
    </source>
</reference>
<dbReference type="InterPro" id="IPR011251">
    <property type="entry name" value="Luciferase-like_dom"/>
</dbReference>
<dbReference type="GO" id="GO:0016705">
    <property type="term" value="F:oxidoreductase activity, acting on paired donors, with incorporation or reduction of molecular oxygen"/>
    <property type="evidence" value="ECO:0007669"/>
    <property type="project" value="InterPro"/>
</dbReference>
<dbReference type="Gene3D" id="3.20.20.30">
    <property type="entry name" value="Luciferase-like domain"/>
    <property type="match status" value="1"/>
</dbReference>
<keyword evidence="2" id="KW-0503">Monooxygenase</keyword>
<dbReference type="RefSeq" id="WP_138217026.1">
    <property type="nucleotide sequence ID" value="NZ_VASG01000012.1"/>
</dbReference>
<evidence type="ECO:0000313" key="4">
    <source>
        <dbReference type="EMBL" id="TLP68654.1"/>
    </source>
</evidence>
<dbReference type="SUPFAM" id="SSF51679">
    <property type="entry name" value="Bacterial luciferase-like"/>
    <property type="match status" value="1"/>
</dbReference>
<dbReference type="PANTHER" id="PTHR30137:SF8">
    <property type="entry name" value="BLR5498 PROTEIN"/>
    <property type="match status" value="1"/>
</dbReference>
<organism evidence="4 5">
    <name type="scientific">Pseudomonas nitroreducens</name>
    <dbReference type="NCBI Taxonomy" id="46680"/>
    <lineage>
        <taxon>Bacteria</taxon>
        <taxon>Pseudomonadati</taxon>
        <taxon>Pseudomonadota</taxon>
        <taxon>Gammaproteobacteria</taxon>
        <taxon>Pseudomonadales</taxon>
        <taxon>Pseudomonadaceae</taxon>
        <taxon>Pseudomonas</taxon>
    </lineage>
</organism>
<protein>
    <submittedName>
        <fullName evidence="4">LLM class flavin-dependent oxidoreductase</fullName>
    </submittedName>
</protein>
<accession>A0A5R8ZS16</accession>
<dbReference type="EMBL" id="VASG01000012">
    <property type="protein sequence ID" value="TLP68654.1"/>
    <property type="molecule type" value="Genomic_DNA"/>
</dbReference>
<sequence>MEFNHFLSSYLPDPDASGKQLYEHMVEQAVVAEEVGYAGISIPEHHLINILLVPSPLQMAVKIASVTRHIELVTSIAVLPIRDMRVFAGEVVQADALCDGRLVLGVGRGAFKYEIEMLGVPMHETRERFDESLAVLQALLTRKEVSWDGKYYQFGPLTVMPRPEREIPLVVASMVPEGIQACARQGFSVQTTPLSGDHQMLLDQVNAFRRGKAEAKPKSARRARLSLQRATYLARNEADAREKLQLAYEYYRRFDNVFTGPGIVHGGGIEALPRQQSIEELGKNLLICTREQMLDQLSAYAEAGIDEVIMTANFGQSQEDSLDMMRRFGEQIIPHFSANTTQPAMTNMTKRTG</sequence>
<comment type="caution">
    <text evidence="4">The sequence shown here is derived from an EMBL/GenBank/DDBJ whole genome shotgun (WGS) entry which is preliminary data.</text>
</comment>
<dbReference type="GO" id="GO:0004497">
    <property type="term" value="F:monooxygenase activity"/>
    <property type="evidence" value="ECO:0007669"/>
    <property type="project" value="UniProtKB-KW"/>
</dbReference>
<evidence type="ECO:0000256" key="2">
    <source>
        <dbReference type="ARBA" id="ARBA00023033"/>
    </source>
</evidence>
<dbReference type="Pfam" id="PF00296">
    <property type="entry name" value="Bac_luciferase"/>
    <property type="match status" value="1"/>
</dbReference>
<dbReference type="GO" id="GO:0005829">
    <property type="term" value="C:cytosol"/>
    <property type="evidence" value="ECO:0007669"/>
    <property type="project" value="TreeGrafter"/>
</dbReference>
<dbReference type="InterPro" id="IPR036661">
    <property type="entry name" value="Luciferase-like_sf"/>
</dbReference>
<evidence type="ECO:0000256" key="1">
    <source>
        <dbReference type="ARBA" id="ARBA00023002"/>
    </source>
</evidence>
<dbReference type="InterPro" id="IPR050766">
    <property type="entry name" value="Bact_Lucif_Oxidored"/>
</dbReference>
<dbReference type="Proteomes" id="UP000307510">
    <property type="component" value="Unassembled WGS sequence"/>
</dbReference>
<proteinExistence type="predicted"/>
<feature type="domain" description="Luciferase-like" evidence="3">
    <location>
        <begin position="1"/>
        <end position="306"/>
    </location>
</feature>